<dbReference type="Proteomes" id="UP000189703">
    <property type="component" value="Unplaced"/>
</dbReference>
<dbReference type="Gene3D" id="1.20.120.310">
    <property type="entry name" value="ERV/ALR sulfhydryl oxidase domain"/>
    <property type="match status" value="1"/>
</dbReference>
<evidence type="ECO:0000256" key="7">
    <source>
        <dbReference type="ARBA" id="ARBA00054445"/>
    </source>
</evidence>
<evidence type="ECO:0000313" key="12">
    <source>
        <dbReference type="RefSeq" id="XP_010252830.1"/>
    </source>
</evidence>
<dbReference type="GO" id="GO:0016971">
    <property type="term" value="F:flavin-dependent sulfhydryl oxidase activity"/>
    <property type="evidence" value="ECO:0007669"/>
    <property type="project" value="InterPro"/>
</dbReference>
<accession>A0A1U7ZWF1</accession>
<evidence type="ECO:0000256" key="5">
    <source>
        <dbReference type="ARBA" id="ARBA00023157"/>
    </source>
</evidence>
<comment type="function">
    <text evidence="7">FAD-dependent sulfhydryl oxidase that catalyzes disulfide bond formation. Oxidizes thioredoxin in vitro. Required for the import and folding of small cysteine-containing proteins in the mitochondrial intermembrane space, and can act independently of the oxidoreductase MIA40. Can oxidize the cytochrome c oxidase assembly protein COX19, a typical substrate of MIA40.</text>
</comment>
<evidence type="ECO:0000313" key="11">
    <source>
        <dbReference type="Proteomes" id="UP000189703"/>
    </source>
</evidence>
<organism evidence="11 12">
    <name type="scientific">Nelumbo nucifera</name>
    <name type="common">Sacred lotus</name>
    <dbReference type="NCBI Taxonomy" id="4432"/>
    <lineage>
        <taxon>Eukaryota</taxon>
        <taxon>Viridiplantae</taxon>
        <taxon>Streptophyta</taxon>
        <taxon>Embryophyta</taxon>
        <taxon>Tracheophyta</taxon>
        <taxon>Spermatophyta</taxon>
        <taxon>Magnoliopsida</taxon>
        <taxon>Proteales</taxon>
        <taxon>Nelumbonaceae</taxon>
        <taxon>Nelumbo</taxon>
    </lineage>
</organism>
<dbReference type="EC" id="1.8.3.2" evidence="8"/>
<dbReference type="PANTHER" id="PTHR12645:SF0">
    <property type="entry name" value="FAD-LINKED SULFHYDRYL OXIDASE ALR"/>
    <property type="match status" value="1"/>
</dbReference>
<feature type="domain" description="ERV/ALR sulfhydryl oxidase" evidence="10">
    <location>
        <begin position="76"/>
        <end position="176"/>
    </location>
</feature>
<feature type="compositionally biased region" description="Basic and acidic residues" evidence="9">
    <location>
        <begin position="54"/>
        <end position="70"/>
    </location>
</feature>
<dbReference type="FunFam" id="1.20.120.310:FF:000002">
    <property type="entry name" value="Sulfhydryl oxidase"/>
    <property type="match status" value="1"/>
</dbReference>
<dbReference type="AlphaFoldDB" id="A0A1U7ZWF1"/>
<evidence type="ECO:0000256" key="2">
    <source>
        <dbReference type="ARBA" id="ARBA00022630"/>
    </source>
</evidence>
<name>A0A1U7ZWF1_NELNU</name>
<dbReference type="SUPFAM" id="SSF69000">
    <property type="entry name" value="FAD-dependent thiol oxidase"/>
    <property type="match status" value="1"/>
</dbReference>
<evidence type="ECO:0000256" key="6">
    <source>
        <dbReference type="ARBA" id="ARBA00052964"/>
    </source>
</evidence>
<dbReference type="InterPro" id="IPR036774">
    <property type="entry name" value="ERV/ALR_sulphydryl_oxid_sf"/>
</dbReference>
<keyword evidence="2 8" id="KW-0285">Flavoprotein</keyword>
<dbReference type="RefSeq" id="XP_010252830.1">
    <property type="nucleotide sequence ID" value="XM_010254528.2"/>
</dbReference>
<sequence length="196" mass="22506">MSDNQLLQLIFKACDNFAQCIQTHFSHFIGNAIHSSPVNQRPLFSLNSSPSSKILEKNDGSKLLQRREDLTQEQTKPLTKEELGRATWTLLHMVAAQYPDHPTKQQKRDVKELMAILSRIYPCRDCADHFKEVLRASPVQAESQAEFSQWLCHVHNVVNRSLGKPIFPCRRVDARWGKLDCKERTCDVQGVTTEFD</sequence>
<comment type="cofactor">
    <cofactor evidence="1 8">
        <name>FAD</name>
        <dbReference type="ChEBI" id="CHEBI:57692"/>
    </cofactor>
</comment>
<comment type="catalytic activity">
    <reaction evidence="6">
        <text>2 R'C(R)SH + O2 = R'C(R)S-S(R)CR' + H2O2</text>
        <dbReference type="Rhea" id="RHEA:17357"/>
        <dbReference type="ChEBI" id="CHEBI:15379"/>
        <dbReference type="ChEBI" id="CHEBI:16240"/>
        <dbReference type="ChEBI" id="CHEBI:16520"/>
        <dbReference type="ChEBI" id="CHEBI:17412"/>
        <dbReference type="EC" id="1.8.3.2"/>
    </reaction>
    <physiologicalReaction direction="left-to-right" evidence="6">
        <dbReference type="Rhea" id="RHEA:17358"/>
    </physiologicalReaction>
</comment>
<keyword evidence="5" id="KW-1015">Disulfide bond</keyword>
<dbReference type="GO" id="GO:0005737">
    <property type="term" value="C:cytoplasm"/>
    <property type="evidence" value="ECO:0007669"/>
    <property type="project" value="UniProtKB-ARBA"/>
</dbReference>
<evidence type="ECO:0000256" key="1">
    <source>
        <dbReference type="ARBA" id="ARBA00001974"/>
    </source>
</evidence>
<keyword evidence="3 8" id="KW-0274">FAD</keyword>
<keyword evidence="11" id="KW-1185">Reference proteome</keyword>
<gene>
    <name evidence="12" type="primary">LOC104594290</name>
</gene>
<keyword evidence="4 8" id="KW-0560">Oxidoreductase</keyword>
<reference evidence="12" key="1">
    <citation type="submission" date="2025-08" db="UniProtKB">
        <authorList>
            <consortium name="RefSeq"/>
        </authorList>
    </citation>
    <scope>IDENTIFICATION</scope>
</reference>
<protein>
    <recommendedName>
        <fullName evidence="8">Sulfhydryl oxidase</fullName>
        <ecNumber evidence="8">1.8.3.2</ecNumber>
    </recommendedName>
</protein>
<feature type="region of interest" description="Disordered" evidence="9">
    <location>
        <begin position="49"/>
        <end position="78"/>
    </location>
</feature>
<dbReference type="Pfam" id="PF04777">
    <property type="entry name" value="Evr1_Alr"/>
    <property type="match status" value="1"/>
</dbReference>
<evidence type="ECO:0000256" key="3">
    <source>
        <dbReference type="ARBA" id="ARBA00022827"/>
    </source>
</evidence>
<evidence type="ECO:0000259" key="10">
    <source>
        <dbReference type="PROSITE" id="PS51324"/>
    </source>
</evidence>
<evidence type="ECO:0000256" key="4">
    <source>
        <dbReference type="ARBA" id="ARBA00023002"/>
    </source>
</evidence>
<proteinExistence type="predicted"/>
<dbReference type="GeneID" id="104594290"/>
<dbReference type="InterPro" id="IPR017905">
    <property type="entry name" value="ERV/ALR_sulphydryl_oxidase"/>
</dbReference>
<dbReference type="PANTHER" id="PTHR12645">
    <property type="entry name" value="ALR/ERV"/>
    <property type="match status" value="1"/>
</dbReference>
<dbReference type="OrthoDB" id="17199at2759"/>
<dbReference type="PROSITE" id="PS51324">
    <property type="entry name" value="ERV_ALR"/>
    <property type="match status" value="1"/>
</dbReference>
<dbReference type="InterPro" id="IPR039799">
    <property type="entry name" value="ALR/ERV"/>
</dbReference>
<evidence type="ECO:0000256" key="9">
    <source>
        <dbReference type="SAM" id="MobiDB-lite"/>
    </source>
</evidence>
<evidence type="ECO:0000256" key="8">
    <source>
        <dbReference type="RuleBase" id="RU371123"/>
    </source>
</evidence>